<protein>
    <submittedName>
        <fullName evidence="1">Uncharacterized protein</fullName>
    </submittedName>
</protein>
<sequence>MLFMLKQSMKIHLVVHRKKNGLTLPLSHLNRKEIMTKQDQSYTNWSSS</sequence>
<proteinExistence type="predicted"/>
<reference evidence="1" key="2">
    <citation type="submission" date="2008-07" db="EMBL/GenBank/DDBJ databases">
        <authorList>
            <consortium name="Broad Institute Genome Sequencing Platform"/>
            <person name="Colwell R."/>
            <person name="Grim C.J."/>
            <person name="Young S."/>
            <person name="Jaffe D."/>
            <person name="Gnerre S."/>
            <person name="Berlin A."/>
            <person name="Heiman D."/>
            <person name="Hepburn T."/>
            <person name="Shea T."/>
            <person name="Sykes S."/>
            <person name="Alvarado L."/>
            <person name="Kodira C."/>
            <person name="Heidelberg J."/>
            <person name="Lander E."/>
            <person name="Galagan J."/>
            <person name="Nusbaum C."/>
            <person name="Birren B."/>
        </authorList>
    </citation>
    <scope>NUCLEOTIDE SEQUENCE [LARGE SCALE GENOMIC DNA]</scope>
    <source>
        <strain evidence="1">MO10</strain>
    </source>
</reference>
<dbReference type="AlphaFoldDB" id="A0A0X1KW30"/>
<gene>
    <name evidence="1" type="ORF">VchoM_00513</name>
</gene>
<accession>A0A0X1KW30</accession>
<name>A0A0X1KW30_VIBCO</name>
<organism evidence="1">
    <name type="scientific">Vibrio cholerae (strain MO10)</name>
    <dbReference type="NCBI Taxonomy" id="345072"/>
    <lineage>
        <taxon>Bacteria</taxon>
        <taxon>Pseudomonadati</taxon>
        <taxon>Pseudomonadota</taxon>
        <taxon>Gammaproteobacteria</taxon>
        <taxon>Vibrionales</taxon>
        <taxon>Vibrionaceae</taxon>
        <taxon>Vibrio</taxon>
    </lineage>
</organism>
<dbReference type="EMBL" id="DS990136">
    <property type="protein sequence ID" value="EET22487.1"/>
    <property type="molecule type" value="Genomic_DNA"/>
</dbReference>
<evidence type="ECO:0000313" key="1">
    <source>
        <dbReference type="EMBL" id="EET22487.1"/>
    </source>
</evidence>
<dbReference type="HOGENOM" id="CLU_3159112_0_0_6"/>
<dbReference type="Proteomes" id="UP000004687">
    <property type="component" value="Unassembled WGS sequence"/>
</dbReference>
<reference evidence="1" key="1">
    <citation type="submission" date="2005-09" db="EMBL/GenBank/DDBJ databases">
        <title>Annotation of Vibrio cholerae MO10.</title>
        <authorList>
            <person name="Colwell R."/>
            <person name="Grim C.J."/>
            <person name="Young S."/>
            <person name="Jaffe D."/>
            <person name="Gnerre S."/>
            <person name="Berlin A."/>
            <person name="Heiman D."/>
            <person name="Hepburn T."/>
            <person name="Shea T."/>
            <person name="Sykes S."/>
            <person name="Yandava C."/>
            <person name="Alvarado L."/>
            <person name="Kodira C."/>
            <person name="Borodovsky M."/>
            <person name="Heidelberg J."/>
            <person name="Lander E."/>
            <person name="Galagan J."/>
            <person name="Nusbaum C."/>
            <person name="Birren B."/>
        </authorList>
    </citation>
    <scope>NUCLEOTIDE SEQUENCE [LARGE SCALE GENOMIC DNA]</scope>
    <source>
        <strain evidence="1">MO10</strain>
    </source>
</reference>